<proteinExistence type="predicted"/>
<organism evidence="1 2">
    <name type="scientific">Tritrichomonas musculus</name>
    <dbReference type="NCBI Taxonomy" id="1915356"/>
    <lineage>
        <taxon>Eukaryota</taxon>
        <taxon>Metamonada</taxon>
        <taxon>Parabasalia</taxon>
        <taxon>Tritrichomonadida</taxon>
        <taxon>Tritrichomonadidae</taxon>
        <taxon>Tritrichomonas</taxon>
    </lineage>
</organism>
<sequence length="103" mass="11896">MTTFPLTLIETAPPCLQALFLLKRQFARVTLTEFIKLTAPPFDVASVLVMSMNLHWSYTRLNDEPSFFSKKVTIPPQFVLELVVNWLKVLRLIVNCSLLWMIV</sequence>
<protein>
    <submittedName>
        <fullName evidence="1">Uncharacterized protein</fullName>
    </submittedName>
</protein>
<keyword evidence="2" id="KW-1185">Reference proteome</keyword>
<accession>A0ABR2JTD8</accession>
<comment type="caution">
    <text evidence="1">The sequence shown here is derived from an EMBL/GenBank/DDBJ whole genome shotgun (WGS) entry which is preliminary data.</text>
</comment>
<evidence type="ECO:0000313" key="2">
    <source>
        <dbReference type="Proteomes" id="UP001470230"/>
    </source>
</evidence>
<dbReference type="Proteomes" id="UP001470230">
    <property type="component" value="Unassembled WGS sequence"/>
</dbReference>
<reference evidence="1 2" key="1">
    <citation type="submission" date="2024-04" db="EMBL/GenBank/DDBJ databases">
        <title>Tritrichomonas musculus Genome.</title>
        <authorList>
            <person name="Alves-Ferreira E."/>
            <person name="Grigg M."/>
            <person name="Lorenzi H."/>
            <person name="Galac M."/>
        </authorList>
    </citation>
    <scope>NUCLEOTIDE SEQUENCE [LARGE SCALE GENOMIC DNA]</scope>
    <source>
        <strain evidence="1 2">EAF2021</strain>
    </source>
</reference>
<evidence type="ECO:0000313" key="1">
    <source>
        <dbReference type="EMBL" id="KAK8881893.1"/>
    </source>
</evidence>
<gene>
    <name evidence="1" type="ORF">M9Y10_044530</name>
</gene>
<name>A0ABR2JTD8_9EUKA</name>
<dbReference type="EMBL" id="JAPFFF010000009">
    <property type="protein sequence ID" value="KAK8881893.1"/>
    <property type="molecule type" value="Genomic_DNA"/>
</dbReference>